<feature type="domain" description="Methyltransferase" evidence="9">
    <location>
        <begin position="34"/>
        <end position="179"/>
    </location>
</feature>
<dbReference type="Proteomes" id="UP000184447">
    <property type="component" value="Unassembled WGS sequence"/>
</dbReference>
<keyword evidence="2" id="KW-0949">S-adenosyl-L-methionine</keyword>
<evidence type="ECO:0000259" key="9">
    <source>
        <dbReference type="Pfam" id="PF13847"/>
    </source>
</evidence>
<dbReference type="InterPro" id="IPR025714">
    <property type="entry name" value="Methyltranfer_dom"/>
</dbReference>
<proteinExistence type="inferred from homology"/>
<evidence type="ECO:0000256" key="6">
    <source>
        <dbReference type="ARBA" id="ARBA00047941"/>
    </source>
</evidence>
<dbReference type="Pfam" id="PF13847">
    <property type="entry name" value="Methyltransf_31"/>
    <property type="match status" value="1"/>
</dbReference>
<dbReference type="OrthoDB" id="9772751at2"/>
<evidence type="ECO:0000313" key="10">
    <source>
        <dbReference type="EMBL" id="SHH79147.1"/>
    </source>
</evidence>
<name>A0A1M5VVB4_9CLOT</name>
<organism evidence="10 11">
    <name type="scientific">Clostridium grantii DSM 8605</name>
    <dbReference type="NCBI Taxonomy" id="1121316"/>
    <lineage>
        <taxon>Bacteria</taxon>
        <taxon>Bacillati</taxon>
        <taxon>Bacillota</taxon>
        <taxon>Clostridia</taxon>
        <taxon>Eubacteriales</taxon>
        <taxon>Clostridiaceae</taxon>
        <taxon>Clostridium</taxon>
    </lineage>
</organism>
<reference evidence="10 11" key="1">
    <citation type="submission" date="2016-11" db="EMBL/GenBank/DDBJ databases">
        <authorList>
            <person name="Jaros S."/>
            <person name="Januszkiewicz K."/>
            <person name="Wedrychowicz H."/>
        </authorList>
    </citation>
    <scope>NUCLEOTIDE SEQUENCE [LARGE SCALE GENOMIC DNA]</scope>
    <source>
        <strain evidence="10 11">DSM 8605</strain>
    </source>
</reference>
<dbReference type="STRING" id="1121316.SAMN02745207_02520"/>
<comment type="catalytic activity">
    <reaction evidence="6">
        <text>arsenic triglutathione + [thioredoxin]-dithiol + S-adenosyl-L-methionine + 2 H2O = methylarsonous acid + [thioredoxin]-disulfide + 3 glutathione + S-adenosyl-L-homocysteine + H(+)</text>
        <dbReference type="Rhea" id="RHEA:69460"/>
        <dbReference type="Rhea" id="RHEA-COMP:10698"/>
        <dbReference type="Rhea" id="RHEA-COMP:10700"/>
        <dbReference type="ChEBI" id="CHEBI:15377"/>
        <dbReference type="ChEBI" id="CHEBI:15378"/>
        <dbReference type="ChEBI" id="CHEBI:17826"/>
        <dbReference type="ChEBI" id="CHEBI:29950"/>
        <dbReference type="ChEBI" id="CHEBI:50058"/>
        <dbReference type="ChEBI" id="CHEBI:57856"/>
        <dbReference type="ChEBI" id="CHEBI:57925"/>
        <dbReference type="ChEBI" id="CHEBI:59789"/>
        <dbReference type="ChEBI" id="CHEBI:183640"/>
        <dbReference type="EC" id="2.1.1.137"/>
    </reaction>
</comment>
<dbReference type="EC" id="2.1.1.137" evidence="4"/>
<evidence type="ECO:0000256" key="1">
    <source>
        <dbReference type="ARBA" id="ARBA00022679"/>
    </source>
</evidence>
<evidence type="ECO:0000256" key="4">
    <source>
        <dbReference type="ARBA" id="ARBA00034521"/>
    </source>
</evidence>
<sequence>MDKLIENIQKRYEEESKTSCNLSCGSNLEYLQLNSGEKVLDLGCGRGKETILAAKMVAPNGEAVGMDITEAMIAEANNNIYLEKLTNIKFVFGDINNIPFDNNSFDAVISNCVINHAKNKLIVYKDIHRVLKPGGRFVISDAVTKDPLPDDIKNDPVAWGECFGGAITEDEYLKSIEKANFSKVEILKRREYIKNGYDFISLTIKAFK</sequence>
<keyword evidence="1 10" id="KW-0808">Transferase</keyword>
<dbReference type="RefSeq" id="WP_073338778.1">
    <property type="nucleotide sequence ID" value="NZ_FQXM01000013.1"/>
</dbReference>
<dbReference type="PANTHER" id="PTHR43675:SF8">
    <property type="entry name" value="ARSENITE METHYLTRANSFERASE"/>
    <property type="match status" value="1"/>
</dbReference>
<dbReference type="GO" id="GO:0030791">
    <property type="term" value="F:arsenite methyltransferase activity"/>
    <property type="evidence" value="ECO:0007669"/>
    <property type="project" value="UniProtKB-EC"/>
</dbReference>
<dbReference type="SUPFAM" id="SSF53335">
    <property type="entry name" value="S-adenosyl-L-methionine-dependent methyltransferases"/>
    <property type="match status" value="1"/>
</dbReference>
<dbReference type="EMBL" id="FQXM01000013">
    <property type="protein sequence ID" value="SHH79147.1"/>
    <property type="molecule type" value="Genomic_DNA"/>
</dbReference>
<keyword evidence="10" id="KW-0489">Methyltransferase</keyword>
<evidence type="ECO:0000256" key="8">
    <source>
        <dbReference type="ARBA" id="ARBA00048428"/>
    </source>
</evidence>
<dbReference type="GO" id="GO:0032259">
    <property type="term" value="P:methylation"/>
    <property type="evidence" value="ECO:0007669"/>
    <property type="project" value="UniProtKB-KW"/>
</dbReference>
<gene>
    <name evidence="10" type="ORF">SAMN02745207_02520</name>
</gene>
<keyword evidence="11" id="KW-1185">Reference proteome</keyword>
<dbReference type="Gene3D" id="3.40.50.150">
    <property type="entry name" value="Vaccinia Virus protein VP39"/>
    <property type="match status" value="1"/>
</dbReference>
<evidence type="ECO:0000256" key="5">
    <source>
        <dbReference type="ARBA" id="ARBA00034545"/>
    </source>
</evidence>
<evidence type="ECO:0000256" key="3">
    <source>
        <dbReference type="ARBA" id="ARBA00034487"/>
    </source>
</evidence>
<comment type="catalytic activity">
    <reaction evidence="8">
        <text>arsenic triglutathione + 3 [thioredoxin]-dithiol + 3 S-adenosyl-L-methionine = trimethylarsine + 3 [thioredoxin]-disulfide + 3 glutathione + 3 S-adenosyl-L-homocysteine + 3 H(+)</text>
        <dbReference type="Rhea" id="RHEA:69432"/>
        <dbReference type="Rhea" id="RHEA-COMP:10698"/>
        <dbReference type="Rhea" id="RHEA-COMP:10700"/>
        <dbReference type="ChEBI" id="CHEBI:15378"/>
        <dbReference type="ChEBI" id="CHEBI:27130"/>
        <dbReference type="ChEBI" id="CHEBI:29950"/>
        <dbReference type="ChEBI" id="CHEBI:50058"/>
        <dbReference type="ChEBI" id="CHEBI:57856"/>
        <dbReference type="ChEBI" id="CHEBI:57925"/>
        <dbReference type="ChEBI" id="CHEBI:59789"/>
        <dbReference type="ChEBI" id="CHEBI:183640"/>
        <dbReference type="EC" id="2.1.1.137"/>
    </reaction>
</comment>
<dbReference type="AlphaFoldDB" id="A0A1M5VVB4"/>
<protein>
    <recommendedName>
        <fullName evidence="5">Arsenite methyltransferase</fullName>
        <ecNumber evidence="4">2.1.1.137</ecNumber>
    </recommendedName>
</protein>
<dbReference type="InterPro" id="IPR026669">
    <property type="entry name" value="Arsenite_MeTrfase-like"/>
</dbReference>
<dbReference type="InterPro" id="IPR029063">
    <property type="entry name" value="SAM-dependent_MTases_sf"/>
</dbReference>
<comment type="catalytic activity">
    <reaction evidence="7">
        <text>arsenic triglutathione + 2 [thioredoxin]-dithiol + 2 S-adenosyl-L-methionine + H2O = dimethylarsinous acid + 2 [thioredoxin]-disulfide + 3 glutathione + 2 S-adenosyl-L-homocysteine + 2 H(+)</text>
        <dbReference type="Rhea" id="RHEA:69464"/>
        <dbReference type="Rhea" id="RHEA-COMP:10698"/>
        <dbReference type="Rhea" id="RHEA-COMP:10700"/>
        <dbReference type="ChEBI" id="CHEBI:15377"/>
        <dbReference type="ChEBI" id="CHEBI:15378"/>
        <dbReference type="ChEBI" id="CHEBI:23808"/>
        <dbReference type="ChEBI" id="CHEBI:29950"/>
        <dbReference type="ChEBI" id="CHEBI:50058"/>
        <dbReference type="ChEBI" id="CHEBI:57856"/>
        <dbReference type="ChEBI" id="CHEBI:57925"/>
        <dbReference type="ChEBI" id="CHEBI:59789"/>
        <dbReference type="ChEBI" id="CHEBI:183640"/>
        <dbReference type="EC" id="2.1.1.137"/>
    </reaction>
</comment>
<evidence type="ECO:0000256" key="2">
    <source>
        <dbReference type="ARBA" id="ARBA00022691"/>
    </source>
</evidence>
<evidence type="ECO:0000256" key="7">
    <source>
        <dbReference type="ARBA" id="ARBA00047943"/>
    </source>
</evidence>
<comment type="similarity">
    <text evidence="3">Belongs to the methyltransferase superfamily. Arsenite methyltransferase family.</text>
</comment>
<dbReference type="PANTHER" id="PTHR43675">
    <property type="entry name" value="ARSENITE METHYLTRANSFERASE"/>
    <property type="match status" value="1"/>
</dbReference>
<dbReference type="CDD" id="cd02440">
    <property type="entry name" value="AdoMet_MTases"/>
    <property type="match status" value="1"/>
</dbReference>
<accession>A0A1M5VVB4</accession>
<evidence type="ECO:0000313" key="11">
    <source>
        <dbReference type="Proteomes" id="UP000184447"/>
    </source>
</evidence>